<organism evidence="1 2">
    <name type="scientific">Tigriopus californicus</name>
    <name type="common">Marine copepod</name>
    <dbReference type="NCBI Taxonomy" id="6832"/>
    <lineage>
        <taxon>Eukaryota</taxon>
        <taxon>Metazoa</taxon>
        <taxon>Ecdysozoa</taxon>
        <taxon>Arthropoda</taxon>
        <taxon>Crustacea</taxon>
        <taxon>Multicrustacea</taxon>
        <taxon>Hexanauplia</taxon>
        <taxon>Copepoda</taxon>
        <taxon>Harpacticoida</taxon>
        <taxon>Harpacticidae</taxon>
        <taxon>Tigriopus</taxon>
    </lineage>
</organism>
<sequence>MEYKRENNYSQSIKLVNNSFSSWCIVFASLEFSRLPESRSNEALTLTGPMKRYLKDQERVRKKQADYGKIIDRDEDVIQKIAGLPKKAMSMRRCLTQPRSQ</sequence>
<keyword evidence="2" id="KW-1185">Reference proteome</keyword>
<protein>
    <submittedName>
        <fullName evidence="1">Uncharacterized protein</fullName>
    </submittedName>
</protein>
<dbReference type="EMBL" id="VCGU01000458">
    <property type="protein sequence ID" value="TRY64201.1"/>
    <property type="molecule type" value="Genomic_DNA"/>
</dbReference>
<dbReference type="Proteomes" id="UP000318571">
    <property type="component" value="Chromosome 10"/>
</dbReference>
<evidence type="ECO:0000313" key="1">
    <source>
        <dbReference type="EMBL" id="TRY64201.1"/>
    </source>
</evidence>
<dbReference type="AlphaFoldDB" id="A0A553NFJ4"/>
<name>A0A553NFJ4_TIGCA</name>
<proteinExistence type="predicted"/>
<accession>A0A553NFJ4</accession>
<reference evidence="1 2" key="1">
    <citation type="journal article" date="2018" name="Nat. Ecol. Evol.">
        <title>Genomic signatures of mitonuclear coevolution across populations of Tigriopus californicus.</title>
        <authorList>
            <person name="Barreto F.S."/>
            <person name="Watson E.T."/>
            <person name="Lima T.G."/>
            <person name="Willett C.S."/>
            <person name="Edmands S."/>
            <person name="Li W."/>
            <person name="Burton R.S."/>
        </authorList>
    </citation>
    <scope>NUCLEOTIDE SEQUENCE [LARGE SCALE GENOMIC DNA]</scope>
    <source>
        <strain evidence="1 2">San Diego</strain>
    </source>
</reference>
<comment type="caution">
    <text evidence="1">The sequence shown here is derived from an EMBL/GenBank/DDBJ whole genome shotgun (WGS) entry which is preliminary data.</text>
</comment>
<gene>
    <name evidence="1" type="ORF">TCAL_15171</name>
</gene>
<evidence type="ECO:0000313" key="2">
    <source>
        <dbReference type="Proteomes" id="UP000318571"/>
    </source>
</evidence>